<dbReference type="OrthoDB" id="3020506at2759"/>
<name>A0A9W9DRS1_9AGAR</name>
<dbReference type="Proteomes" id="UP001150266">
    <property type="component" value="Unassembled WGS sequence"/>
</dbReference>
<evidence type="ECO:0000256" key="1">
    <source>
        <dbReference type="SAM" id="Phobius"/>
    </source>
</evidence>
<evidence type="ECO:0000259" key="2">
    <source>
        <dbReference type="Pfam" id="PF20151"/>
    </source>
</evidence>
<keyword evidence="1" id="KW-1133">Transmembrane helix</keyword>
<accession>A0A9W9DRS1</accession>
<keyword evidence="1" id="KW-0472">Membrane</keyword>
<organism evidence="3 4">
    <name type="scientific">Lentinula aciculospora</name>
    <dbReference type="NCBI Taxonomy" id="153920"/>
    <lineage>
        <taxon>Eukaryota</taxon>
        <taxon>Fungi</taxon>
        <taxon>Dikarya</taxon>
        <taxon>Basidiomycota</taxon>
        <taxon>Agaricomycotina</taxon>
        <taxon>Agaricomycetes</taxon>
        <taxon>Agaricomycetidae</taxon>
        <taxon>Agaricales</taxon>
        <taxon>Marasmiineae</taxon>
        <taxon>Omphalotaceae</taxon>
        <taxon>Lentinula</taxon>
    </lineage>
</organism>
<dbReference type="Pfam" id="PF20151">
    <property type="entry name" value="DUF6533"/>
    <property type="match status" value="1"/>
</dbReference>
<comment type="caution">
    <text evidence="3">The sequence shown here is derived from an EMBL/GenBank/DDBJ whole genome shotgun (WGS) entry which is preliminary data.</text>
</comment>
<dbReference type="AlphaFoldDB" id="A0A9W9DRS1"/>
<sequence length="166" mass="19280">MEALLPSSVLGLLVAGCDFALTRHKEQEYVWTRKKPFRLTFVKCLFILVRYLAFLIHIVNIILSTIWTVKFSDAERPPEEVCRSLMVFQIASSYSMLFLLQMILMLRGLFTISRSTWNGWSMRLHSVCSLQPELENGPFPLFAVCMQNSCVGLCFFWRQHTLPQTH</sequence>
<feature type="transmembrane region" description="Helical" evidence="1">
    <location>
        <begin position="87"/>
        <end position="106"/>
    </location>
</feature>
<keyword evidence="4" id="KW-1185">Reference proteome</keyword>
<reference evidence="3" key="1">
    <citation type="submission" date="2022-08" db="EMBL/GenBank/DDBJ databases">
        <title>A Global Phylogenomic Analysis of the Shiitake Genus Lentinula.</title>
        <authorList>
            <consortium name="DOE Joint Genome Institute"/>
            <person name="Sierra-Patev S."/>
            <person name="Min B."/>
            <person name="Naranjo-Ortiz M."/>
            <person name="Looney B."/>
            <person name="Konkel Z."/>
            <person name="Slot J.C."/>
            <person name="Sakamoto Y."/>
            <person name="Steenwyk J.L."/>
            <person name="Rokas A."/>
            <person name="Carro J."/>
            <person name="Camarero S."/>
            <person name="Ferreira P."/>
            <person name="Molpeceres G."/>
            <person name="Ruiz-Duenas F.J."/>
            <person name="Serrano A."/>
            <person name="Henrissat B."/>
            <person name="Drula E."/>
            <person name="Hughes K.W."/>
            <person name="Mata J.L."/>
            <person name="Ishikawa N.K."/>
            <person name="Vargas-Isla R."/>
            <person name="Ushijima S."/>
            <person name="Smith C.A."/>
            <person name="Ahrendt S."/>
            <person name="Andreopoulos W."/>
            <person name="He G."/>
            <person name="Labutti K."/>
            <person name="Lipzen A."/>
            <person name="Ng V."/>
            <person name="Riley R."/>
            <person name="Sandor L."/>
            <person name="Barry K."/>
            <person name="Martinez A.T."/>
            <person name="Xiao Y."/>
            <person name="Gibbons J.G."/>
            <person name="Terashima K."/>
            <person name="Grigoriev I.V."/>
            <person name="Hibbett D.S."/>
        </authorList>
    </citation>
    <scope>NUCLEOTIDE SEQUENCE</scope>
    <source>
        <strain evidence="3">JLM2183</strain>
    </source>
</reference>
<protein>
    <recommendedName>
        <fullName evidence="2">DUF6533 domain-containing protein</fullName>
    </recommendedName>
</protein>
<evidence type="ECO:0000313" key="3">
    <source>
        <dbReference type="EMBL" id="KAJ4483272.1"/>
    </source>
</evidence>
<dbReference type="InterPro" id="IPR045340">
    <property type="entry name" value="DUF6533"/>
</dbReference>
<proteinExistence type="predicted"/>
<gene>
    <name evidence="3" type="ORF">J3R30DRAFT_3447332</name>
</gene>
<feature type="domain" description="DUF6533" evidence="2">
    <location>
        <begin position="17"/>
        <end position="55"/>
    </location>
</feature>
<evidence type="ECO:0000313" key="4">
    <source>
        <dbReference type="Proteomes" id="UP001150266"/>
    </source>
</evidence>
<feature type="transmembrane region" description="Helical" evidence="1">
    <location>
        <begin position="44"/>
        <end position="67"/>
    </location>
</feature>
<dbReference type="EMBL" id="JAOTPV010000004">
    <property type="protein sequence ID" value="KAJ4483272.1"/>
    <property type="molecule type" value="Genomic_DNA"/>
</dbReference>
<keyword evidence="1" id="KW-0812">Transmembrane</keyword>